<gene>
    <name evidence="3" type="ORF">ACELLULO517_23650</name>
</gene>
<evidence type="ECO:0000313" key="4">
    <source>
        <dbReference type="Proteomes" id="UP000721844"/>
    </source>
</evidence>
<dbReference type="EMBL" id="JAESVA010000012">
    <property type="protein sequence ID" value="MCB8883265.1"/>
    <property type="molecule type" value="Genomic_DNA"/>
</dbReference>
<protein>
    <submittedName>
        <fullName evidence="3">Uncharacterized protein</fullName>
    </submittedName>
</protein>
<keyword evidence="2" id="KW-0732">Signal</keyword>
<proteinExistence type="predicted"/>
<feature type="region of interest" description="Disordered" evidence="1">
    <location>
        <begin position="25"/>
        <end position="70"/>
    </location>
</feature>
<dbReference type="RefSeq" id="WP_227309921.1">
    <property type="nucleotide sequence ID" value="NZ_JAESVA010000012.1"/>
</dbReference>
<sequence length="102" mass="10620">MWTAITRIAGLTFLGIGLASAPAAFAQSSSNNPAATVNGTVPTSEGNVWGGADHQPTEADVPQGTMQQQDKINRKLQKLDKQLLNDPLPKVPNGAPQVSGTN</sequence>
<feature type="compositionally biased region" description="Low complexity" evidence="1">
    <location>
        <begin position="25"/>
        <end position="35"/>
    </location>
</feature>
<feature type="compositionally biased region" description="Polar residues" evidence="1">
    <location>
        <begin position="37"/>
        <end position="46"/>
    </location>
</feature>
<dbReference type="Proteomes" id="UP000721844">
    <property type="component" value="Unassembled WGS sequence"/>
</dbReference>
<dbReference type="AlphaFoldDB" id="A0A963Z701"/>
<feature type="chain" id="PRO_5037293690" evidence="2">
    <location>
        <begin position="27"/>
        <end position="102"/>
    </location>
</feature>
<feature type="signal peptide" evidence="2">
    <location>
        <begin position="1"/>
        <end position="26"/>
    </location>
</feature>
<feature type="region of interest" description="Disordered" evidence="1">
    <location>
        <begin position="83"/>
        <end position="102"/>
    </location>
</feature>
<accession>A0A963Z701</accession>
<comment type="caution">
    <text evidence="3">The sequence shown here is derived from an EMBL/GenBank/DDBJ whole genome shotgun (WGS) entry which is preliminary data.</text>
</comment>
<keyword evidence="4" id="KW-1185">Reference proteome</keyword>
<organism evidence="3 4">
    <name type="scientific">Acidisoma cellulosilyticum</name>
    <dbReference type="NCBI Taxonomy" id="2802395"/>
    <lineage>
        <taxon>Bacteria</taxon>
        <taxon>Pseudomonadati</taxon>
        <taxon>Pseudomonadota</taxon>
        <taxon>Alphaproteobacteria</taxon>
        <taxon>Acetobacterales</taxon>
        <taxon>Acidocellaceae</taxon>
        <taxon>Acidisoma</taxon>
    </lineage>
</organism>
<evidence type="ECO:0000256" key="1">
    <source>
        <dbReference type="SAM" id="MobiDB-lite"/>
    </source>
</evidence>
<name>A0A963Z701_9PROT</name>
<evidence type="ECO:0000256" key="2">
    <source>
        <dbReference type="SAM" id="SignalP"/>
    </source>
</evidence>
<evidence type="ECO:0000313" key="3">
    <source>
        <dbReference type="EMBL" id="MCB8883265.1"/>
    </source>
</evidence>
<reference evidence="3 4" key="1">
    <citation type="journal article" date="2021" name="Microorganisms">
        <title>Acidisoma silvae sp. nov. and Acidisomacellulosilytica sp. nov., Two Acidophilic Bacteria Isolated from Decaying Wood, Hydrolyzing Cellulose and Producing Poly-3-hydroxybutyrate.</title>
        <authorList>
            <person name="Mieszkin S."/>
            <person name="Pouder E."/>
            <person name="Uroz S."/>
            <person name="Simon-Colin C."/>
            <person name="Alain K."/>
        </authorList>
    </citation>
    <scope>NUCLEOTIDE SEQUENCE [LARGE SCALE GENOMIC DNA]</scope>
    <source>
        <strain evidence="3 4">HW T5.17</strain>
    </source>
</reference>